<dbReference type="RefSeq" id="WP_261759482.1">
    <property type="nucleotide sequence ID" value="NZ_CP104562.2"/>
</dbReference>
<feature type="region of interest" description="Disordered" evidence="1">
    <location>
        <begin position="86"/>
        <end position="126"/>
    </location>
</feature>
<accession>A0ABY6B3L8</accession>
<keyword evidence="3" id="KW-1185">Reference proteome</keyword>
<reference evidence="2" key="1">
    <citation type="submission" date="2022-10" db="EMBL/GenBank/DDBJ databases">
        <title>Characterization and whole genome sequencing of a new Roseateles species, isolated from fresh water.</title>
        <authorList>
            <person name="Guliayeva D.Y."/>
            <person name="Akhremchuk A.E."/>
            <person name="Sikolenko M.A."/>
            <person name="Valentovich L.N."/>
            <person name="Sidarenka A.V."/>
        </authorList>
    </citation>
    <scope>NUCLEOTIDE SEQUENCE</scope>
    <source>
        <strain evidence="2">BIM B-1768</strain>
    </source>
</reference>
<dbReference type="Proteomes" id="UP001064933">
    <property type="component" value="Chromosome"/>
</dbReference>
<dbReference type="EMBL" id="CP104562">
    <property type="protein sequence ID" value="UXH79662.1"/>
    <property type="molecule type" value="Genomic_DNA"/>
</dbReference>
<proteinExistence type="predicted"/>
<protein>
    <recommendedName>
        <fullName evidence="4">Phosphoglycerate mutase</fullName>
    </recommendedName>
</protein>
<evidence type="ECO:0000313" key="2">
    <source>
        <dbReference type="EMBL" id="UXH79662.1"/>
    </source>
</evidence>
<gene>
    <name evidence="2" type="ORF">N4261_07045</name>
</gene>
<evidence type="ECO:0000256" key="1">
    <source>
        <dbReference type="SAM" id="MobiDB-lite"/>
    </source>
</evidence>
<organism evidence="2 3">
    <name type="scientific">Roseateles amylovorans</name>
    <dbReference type="NCBI Taxonomy" id="2978473"/>
    <lineage>
        <taxon>Bacteria</taxon>
        <taxon>Pseudomonadati</taxon>
        <taxon>Pseudomonadota</taxon>
        <taxon>Betaproteobacteria</taxon>
        <taxon>Burkholderiales</taxon>
        <taxon>Sphaerotilaceae</taxon>
        <taxon>Roseateles</taxon>
    </lineage>
</organism>
<evidence type="ECO:0000313" key="3">
    <source>
        <dbReference type="Proteomes" id="UP001064933"/>
    </source>
</evidence>
<evidence type="ECO:0008006" key="4">
    <source>
        <dbReference type="Google" id="ProtNLM"/>
    </source>
</evidence>
<sequence>MHLMISHASALEPHFEAALRELELPALSHLLGLLGPPTPGADVGDDELTLLPPHERALAQLRGLPAPADGPIPLGAWRLRELRAPHAGSAGAPTGKAADNAPHDGSHRASAQASAPSSDHGADDDTDHAAWALLTPLHLSVGTDQVTAMDPAALELDEAESRAFLEALSPVFPADEGWRTQWLAADQWAIAHDTLEGLPSASLDRIVNRGVETWMPKARRLRTLLNEIQMVLHNHPLNDAREGRRLPVLNAAWISGCGRDGGQDLPTDLILDDRLRAPMHAGDLYRWSEAWKALDAGPLTQALRQVREGGPLRLTLSGERLARTWERRTGGAWQRLRERLSPPQVRVADALGAL</sequence>
<name>A0ABY6B3L8_9BURK</name>